<name>A0ABM9A3L0_9VIBR</name>
<protein>
    <submittedName>
        <fullName evidence="2">Outer membrane protein Slp</fullName>
    </submittedName>
</protein>
<dbReference type="PIRSF" id="PIRSF004982">
    <property type="entry name" value="SlP"/>
    <property type="match status" value="1"/>
</dbReference>
<proteinExistence type="predicted"/>
<evidence type="ECO:0000256" key="1">
    <source>
        <dbReference type="SAM" id="SignalP"/>
    </source>
</evidence>
<sequence length="183" mass="20366">MKIKLKKVLILVVSSLLLGACSSLPKNLEANSHDVITNYSAWKEADTDIGKQVRLGGVIAKVTNLKDSTRIEIVDLPINSAGQPDIHSEAKGRFIVYVKGFLDPVTFAKGRLMTALGTTQKPEISKVGAYEYHFPVMQATGYHLWRIQKRVVVDGPLYTYPCLGLYCHQYYGPREGRVVTEVQ</sequence>
<accession>A0ABM9A3L0</accession>
<reference evidence="2" key="1">
    <citation type="submission" date="2021-11" db="EMBL/GenBank/DDBJ databases">
        <authorList>
            <person name="Rodrigo-Torres L."/>
            <person name="Arahal R. D."/>
            <person name="Lucena T."/>
        </authorList>
    </citation>
    <scope>NUCLEOTIDE SEQUENCE</scope>
    <source>
        <strain evidence="2">CECT 7928</strain>
    </source>
</reference>
<dbReference type="PANTHER" id="PTHR37530:SF1">
    <property type="entry name" value="OUTER MEMBRANE PROTEIN SLP"/>
    <property type="match status" value="1"/>
</dbReference>
<dbReference type="Proteomes" id="UP000838748">
    <property type="component" value="Unassembled WGS sequence"/>
</dbReference>
<evidence type="ECO:0000313" key="2">
    <source>
        <dbReference type="EMBL" id="CAH0539358.1"/>
    </source>
</evidence>
<dbReference type="PROSITE" id="PS51257">
    <property type="entry name" value="PROKAR_LIPOPROTEIN"/>
    <property type="match status" value="1"/>
</dbReference>
<gene>
    <name evidence="2" type="primary">slp</name>
    <name evidence="2" type="ORF">VMF7928_02086</name>
</gene>
<feature type="signal peptide" evidence="1">
    <location>
        <begin position="1"/>
        <end position="25"/>
    </location>
</feature>
<dbReference type="Pfam" id="PF03843">
    <property type="entry name" value="Slp"/>
    <property type="match status" value="1"/>
</dbReference>
<keyword evidence="1" id="KW-0732">Signal</keyword>
<dbReference type="RefSeq" id="WP_237361400.1">
    <property type="nucleotide sequence ID" value="NZ_CAKLDM010000002.1"/>
</dbReference>
<dbReference type="EMBL" id="CAKLDM010000002">
    <property type="protein sequence ID" value="CAH0539358.1"/>
    <property type="molecule type" value="Genomic_DNA"/>
</dbReference>
<comment type="caution">
    <text evidence="2">The sequence shown here is derived from an EMBL/GenBank/DDBJ whole genome shotgun (WGS) entry which is preliminary data.</text>
</comment>
<dbReference type="NCBIfam" id="TIGR00752">
    <property type="entry name" value="slp"/>
    <property type="match status" value="1"/>
</dbReference>
<keyword evidence="3" id="KW-1185">Reference proteome</keyword>
<dbReference type="PANTHER" id="PTHR37530">
    <property type="entry name" value="OUTER MEMBRANE PROTEIN SLP"/>
    <property type="match status" value="1"/>
</dbReference>
<evidence type="ECO:0000313" key="3">
    <source>
        <dbReference type="Proteomes" id="UP000838748"/>
    </source>
</evidence>
<dbReference type="InterPro" id="IPR004658">
    <property type="entry name" value="OMP_Slp"/>
</dbReference>
<feature type="chain" id="PRO_5046057908" evidence="1">
    <location>
        <begin position="26"/>
        <end position="183"/>
    </location>
</feature>
<organism evidence="2 3">
    <name type="scientific">Vibrio marisflavi CECT 7928</name>
    <dbReference type="NCBI Taxonomy" id="634439"/>
    <lineage>
        <taxon>Bacteria</taxon>
        <taxon>Pseudomonadati</taxon>
        <taxon>Pseudomonadota</taxon>
        <taxon>Gammaproteobacteria</taxon>
        <taxon>Vibrionales</taxon>
        <taxon>Vibrionaceae</taxon>
        <taxon>Vibrio</taxon>
    </lineage>
</organism>